<name>A0ABQ7NUX6_BRACM</name>
<evidence type="ECO:0000256" key="1">
    <source>
        <dbReference type="SAM" id="Phobius"/>
    </source>
</evidence>
<sequence>MDLGFQLSVTARGVRWVCFPSICCCSVTCGGSGAVCALCTGLVSRLLAIVEVWWLGSQVVVVLLGFSYWFSVAGACEELLSRSSRLSLESSVAARGGPRDSIRISSVFLIGLSLCTDADDAFPVVRFVWASTIFCEAFIGNPAIYQARAPAFTAVFSPSTVARCLLLPLPSVWMLP</sequence>
<organism evidence="2 3">
    <name type="scientific">Brassica rapa subsp. trilocularis</name>
    <dbReference type="NCBI Taxonomy" id="1813537"/>
    <lineage>
        <taxon>Eukaryota</taxon>
        <taxon>Viridiplantae</taxon>
        <taxon>Streptophyta</taxon>
        <taxon>Embryophyta</taxon>
        <taxon>Tracheophyta</taxon>
        <taxon>Spermatophyta</taxon>
        <taxon>Magnoliopsida</taxon>
        <taxon>eudicotyledons</taxon>
        <taxon>Gunneridae</taxon>
        <taxon>Pentapetalae</taxon>
        <taxon>rosids</taxon>
        <taxon>malvids</taxon>
        <taxon>Brassicales</taxon>
        <taxon>Brassicaceae</taxon>
        <taxon>Brassiceae</taxon>
        <taxon>Brassica</taxon>
    </lineage>
</organism>
<accession>A0ABQ7NUX6</accession>
<feature type="transmembrane region" description="Helical" evidence="1">
    <location>
        <begin position="52"/>
        <end position="76"/>
    </location>
</feature>
<evidence type="ECO:0000313" key="3">
    <source>
        <dbReference type="Proteomes" id="UP000823674"/>
    </source>
</evidence>
<keyword evidence="1" id="KW-1133">Transmembrane helix</keyword>
<gene>
    <name evidence="2" type="primary">A01p038490.1_BraROA</name>
    <name evidence="2" type="ORF">IGI04_002219</name>
</gene>
<keyword evidence="3" id="KW-1185">Reference proteome</keyword>
<evidence type="ECO:0000313" key="2">
    <source>
        <dbReference type="EMBL" id="KAG5414652.1"/>
    </source>
</evidence>
<comment type="caution">
    <text evidence="2">The sequence shown here is derived from an EMBL/GenBank/DDBJ whole genome shotgun (WGS) entry which is preliminary data.</text>
</comment>
<protein>
    <submittedName>
        <fullName evidence="2">Uncharacterized protein</fullName>
    </submittedName>
</protein>
<reference evidence="2 3" key="1">
    <citation type="submission" date="2021-03" db="EMBL/GenBank/DDBJ databases">
        <authorList>
            <person name="King G.J."/>
            <person name="Bancroft I."/>
            <person name="Baten A."/>
            <person name="Bloomfield J."/>
            <person name="Borpatragohain P."/>
            <person name="He Z."/>
            <person name="Irish N."/>
            <person name="Irwin J."/>
            <person name="Liu K."/>
            <person name="Mauleon R.P."/>
            <person name="Moore J."/>
            <person name="Morris R."/>
            <person name="Ostergaard L."/>
            <person name="Wang B."/>
            <person name="Wells R."/>
        </authorList>
    </citation>
    <scope>NUCLEOTIDE SEQUENCE [LARGE SCALE GENOMIC DNA]</scope>
    <source>
        <strain evidence="2">R-o-18</strain>
        <tissue evidence="2">Leaf</tissue>
    </source>
</reference>
<dbReference type="Proteomes" id="UP000823674">
    <property type="component" value="Chromosome A01"/>
</dbReference>
<proteinExistence type="predicted"/>
<keyword evidence="1" id="KW-0812">Transmembrane</keyword>
<dbReference type="EMBL" id="JADBGQ010000001">
    <property type="protein sequence ID" value="KAG5414652.1"/>
    <property type="molecule type" value="Genomic_DNA"/>
</dbReference>
<keyword evidence="1" id="KW-0472">Membrane</keyword>